<feature type="domain" description="RDD" evidence="7">
    <location>
        <begin position="3"/>
        <end position="123"/>
    </location>
</feature>
<keyword evidence="5 6" id="KW-0472">Membrane</keyword>
<organism evidence="8 9">
    <name type="scientific">Halorhodospira neutriphila</name>
    <dbReference type="NCBI Taxonomy" id="168379"/>
    <lineage>
        <taxon>Bacteria</taxon>
        <taxon>Pseudomonadati</taxon>
        <taxon>Pseudomonadota</taxon>
        <taxon>Gammaproteobacteria</taxon>
        <taxon>Chromatiales</taxon>
        <taxon>Ectothiorhodospiraceae</taxon>
        <taxon>Halorhodospira</taxon>
    </lineage>
</organism>
<comment type="caution">
    <text evidence="8">The sequence shown here is derived from an EMBL/GenBank/DDBJ whole genome shotgun (WGS) entry which is preliminary data.</text>
</comment>
<comment type="subcellular location">
    <subcellularLocation>
        <location evidence="1">Cell membrane</location>
        <topology evidence="1">Multi-pass membrane protein</topology>
    </subcellularLocation>
</comment>
<keyword evidence="2" id="KW-1003">Cell membrane</keyword>
<evidence type="ECO:0000256" key="5">
    <source>
        <dbReference type="ARBA" id="ARBA00023136"/>
    </source>
</evidence>
<dbReference type="Pfam" id="PF06271">
    <property type="entry name" value="RDD"/>
    <property type="match status" value="1"/>
</dbReference>
<evidence type="ECO:0000259" key="7">
    <source>
        <dbReference type="Pfam" id="PF06271"/>
    </source>
</evidence>
<evidence type="ECO:0000256" key="1">
    <source>
        <dbReference type="ARBA" id="ARBA00004651"/>
    </source>
</evidence>
<dbReference type="InterPro" id="IPR051791">
    <property type="entry name" value="Pra-immunoreactive"/>
</dbReference>
<dbReference type="EMBL" id="NRSH01000100">
    <property type="protein sequence ID" value="MBK1727116.1"/>
    <property type="molecule type" value="Genomic_DNA"/>
</dbReference>
<evidence type="ECO:0000313" key="8">
    <source>
        <dbReference type="EMBL" id="MBK1727116.1"/>
    </source>
</evidence>
<keyword evidence="3 6" id="KW-0812">Transmembrane</keyword>
<gene>
    <name evidence="8" type="ORF">CKO13_08805</name>
</gene>
<evidence type="ECO:0000256" key="2">
    <source>
        <dbReference type="ARBA" id="ARBA00022475"/>
    </source>
</evidence>
<reference evidence="8 9" key="1">
    <citation type="journal article" date="2020" name="Microorganisms">
        <title>Osmotic Adaptation and Compatible Solute Biosynthesis of Phototrophic Bacteria as Revealed from Genome Analyses.</title>
        <authorList>
            <person name="Imhoff J.F."/>
            <person name="Rahn T."/>
            <person name="Kunzel S."/>
            <person name="Keller A."/>
            <person name="Neulinger S.C."/>
        </authorList>
    </citation>
    <scope>NUCLEOTIDE SEQUENCE [LARGE SCALE GENOMIC DNA]</scope>
    <source>
        <strain evidence="8 9">DSM 15116</strain>
    </source>
</reference>
<dbReference type="PANTHER" id="PTHR36115:SF10">
    <property type="entry name" value="RDD DOMAIN-CONTAINING PROTEIN"/>
    <property type="match status" value="1"/>
</dbReference>
<feature type="transmembrane region" description="Helical" evidence="6">
    <location>
        <begin position="87"/>
        <end position="107"/>
    </location>
</feature>
<keyword evidence="4 6" id="KW-1133">Transmembrane helix</keyword>
<evidence type="ECO:0000256" key="3">
    <source>
        <dbReference type="ARBA" id="ARBA00022692"/>
    </source>
</evidence>
<dbReference type="InterPro" id="IPR010432">
    <property type="entry name" value="RDD"/>
</dbReference>
<accession>A0ABS1E5U6</accession>
<protein>
    <recommendedName>
        <fullName evidence="7">RDD domain-containing protein</fullName>
    </recommendedName>
</protein>
<dbReference type="Proteomes" id="UP000738126">
    <property type="component" value="Unassembled WGS sequence"/>
</dbReference>
<sequence>MLLRLAALFYDSLLVGALLIIASFAYLPLAGGDAVAPGDWLYRLYLLALAYLFLVGFWARDGRTLGLLAWRLRIVDARGRPPGLARASARFALALLSWLPAGAGYLWSLLDGERRTLHDRWAGTWLVHEPKGRR</sequence>
<keyword evidence="9" id="KW-1185">Reference proteome</keyword>
<name>A0ABS1E5U6_9GAMM</name>
<dbReference type="PANTHER" id="PTHR36115">
    <property type="entry name" value="PROLINE-RICH ANTIGEN HOMOLOG-RELATED"/>
    <property type="match status" value="1"/>
</dbReference>
<evidence type="ECO:0000313" key="9">
    <source>
        <dbReference type="Proteomes" id="UP000738126"/>
    </source>
</evidence>
<proteinExistence type="predicted"/>
<evidence type="ECO:0000256" key="4">
    <source>
        <dbReference type="ARBA" id="ARBA00022989"/>
    </source>
</evidence>
<feature type="transmembrane region" description="Helical" evidence="6">
    <location>
        <begin position="7"/>
        <end position="28"/>
    </location>
</feature>
<evidence type="ECO:0000256" key="6">
    <source>
        <dbReference type="SAM" id="Phobius"/>
    </source>
</evidence>
<feature type="transmembrane region" description="Helical" evidence="6">
    <location>
        <begin position="40"/>
        <end position="59"/>
    </location>
</feature>